<evidence type="ECO:0000256" key="2">
    <source>
        <dbReference type="ARBA" id="ARBA00022801"/>
    </source>
</evidence>
<dbReference type="GO" id="GO:0005975">
    <property type="term" value="P:carbohydrate metabolic process"/>
    <property type="evidence" value="ECO:0007669"/>
    <property type="project" value="InterPro"/>
</dbReference>
<dbReference type="Pfam" id="PF00754">
    <property type="entry name" value="F5_F8_type_C"/>
    <property type="match status" value="2"/>
</dbReference>
<dbReference type="GO" id="GO:0009341">
    <property type="term" value="C:beta-galactosidase complex"/>
    <property type="evidence" value="ECO:0007669"/>
    <property type="project" value="InterPro"/>
</dbReference>
<dbReference type="Gene3D" id="3.20.20.80">
    <property type="entry name" value="Glycosidases"/>
    <property type="match status" value="1"/>
</dbReference>
<feature type="domain" description="F5/8 type C" evidence="6">
    <location>
        <begin position="1462"/>
        <end position="1617"/>
    </location>
</feature>
<feature type="domain" description="F5/8 type C" evidence="6">
    <location>
        <begin position="22"/>
        <end position="163"/>
    </location>
</feature>
<evidence type="ECO:0000256" key="4">
    <source>
        <dbReference type="ARBA" id="ARBA00023295"/>
    </source>
</evidence>
<dbReference type="InterPro" id="IPR013529">
    <property type="entry name" value="Glyco_hydro_42_N"/>
</dbReference>
<keyword evidence="1" id="KW-0479">Metal-binding</keyword>
<organism evidence="7 8">
    <name type="scientific">Paenibacillus agaridevorans</name>
    <dbReference type="NCBI Taxonomy" id="171404"/>
    <lineage>
        <taxon>Bacteria</taxon>
        <taxon>Bacillati</taxon>
        <taxon>Bacillota</taxon>
        <taxon>Bacilli</taxon>
        <taxon>Bacillales</taxon>
        <taxon>Paenibacillaceae</taxon>
        <taxon>Paenibacillus</taxon>
    </lineage>
</organism>
<evidence type="ECO:0000313" key="7">
    <source>
        <dbReference type="EMBL" id="GBG06951.1"/>
    </source>
</evidence>
<dbReference type="Pfam" id="PF02449">
    <property type="entry name" value="Glyco_hydro_42"/>
    <property type="match status" value="1"/>
</dbReference>
<reference evidence="7 8" key="1">
    <citation type="submission" date="2017-08" db="EMBL/GenBank/DDBJ databases">
        <title>Substantial Increase in Enzyme Production by Combined Drug-Resistance Mutations in Paenibacillus agaridevorans.</title>
        <authorList>
            <person name="Tanaka Y."/>
            <person name="Funane K."/>
            <person name="Hosaka T."/>
            <person name="Shiwa Y."/>
            <person name="Fujita N."/>
            <person name="Miyazaki T."/>
            <person name="Yoshikawa H."/>
            <person name="Murakami K."/>
            <person name="Kasahara K."/>
            <person name="Inaoka T."/>
            <person name="Hiraga Y."/>
            <person name="Ochi K."/>
        </authorList>
    </citation>
    <scope>NUCLEOTIDE SEQUENCE [LARGE SCALE GENOMIC DNA]</scope>
    <source>
        <strain evidence="7 8">T-3040</strain>
    </source>
</reference>
<evidence type="ECO:0000256" key="3">
    <source>
        <dbReference type="ARBA" id="ARBA00022833"/>
    </source>
</evidence>
<evidence type="ECO:0000259" key="6">
    <source>
        <dbReference type="PROSITE" id="PS50022"/>
    </source>
</evidence>
<dbReference type="InterPro" id="IPR017853">
    <property type="entry name" value="GH"/>
</dbReference>
<keyword evidence="5" id="KW-0732">Signal</keyword>
<dbReference type="InterPro" id="IPR003476">
    <property type="entry name" value="Glyco_hydro_42"/>
</dbReference>
<proteinExistence type="predicted"/>
<protein>
    <recommendedName>
        <fullName evidence="6">F5/8 type C domain-containing protein</fullName>
    </recommendedName>
</protein>
<feature type="chain" id="PRO_5015355274" description="F5/8 type C domain-containing protein" evidence="5">
    <location>
        <begin position="30"/>
        <end position="1617"/>
    </location>
</feature>
<dbReference type="PANTHER" id="PTHR36447">
    <property type="entry name" value="BETA-GALACTOSIDASE GANA"/>
    <property type="match status" value="1"/>
</dbReference>
<evidence type="ECO:0000256" key="5">
    <source>
        <dbReference type="SAM" id="SignalP"/>
    </source>
</evidence>
<dbReference type="SUPFAM" id="SSF52317">
    <property type="entry name" value="Class I glutamine amidotransferase-like"/>
    <property type="match status" value="1"/>
</dbReference>
<accession>A0A2R5EU77</accession>
<dbReference type="Proteomes" id="UP000245202">
    <property type="component" value="Unassembled WGS sequence"/>
</dbReference>
<dbReference type="RefSeq" id="WP_108992099.1">
    <property type="nucleotide sequence ID" value="NZ_BDQX01000068.1"/>
</dbReference>
<name>A0A2R5EU77_9BACL</name>
<keyword evidence="3" id="KW-0862">Zinc</keyword>
<dbReference type="EMBL" id="BDQX01000068">
    <property type="protein sequence ID" value="GBG06951.1"/>
    <property type="molecule type" value="Genomic_DNA"/>
</dbReference>
<dbReference type="InterPro" id="IPR000421">
    <property type="entry name" value="FA58C"/>
</dbReference>
<sequence>MRCNRFISILLAFCMVVGSFLAIPQKASAGNFKVPITAVTASSSSAGHVAGSASDGIYASDSNYWSPTSAPTVGVSQSIIFDFGAQKKVGALELWPLASNGPKDFSIDTSTNGSTYTTRLTVTNNKNGHNYFEFQPHTARYVRISMTAAHGNGGIQEVMVYPDFFAPTIDYAGTANDMMNFSTTTNQGFDKIKATGAQVVNLFLAAQGGYGVMPSGGDLTVPGNYTFTNLDTLIDRFASRGMDVHLGINNLPADLWPDIYAQMINEDGVSSENTVNFFNDNAITKMKAFIKNVVQHYDANPYVKLFDISGPGFFGGVEGNPGPSLTNPKLNLYDNYAKDKFRTWLQTKYANIAELNTAWGTSYAAWANIQPPLPNRGMTADIDTRRSWSDLMYFYRDSLTSYMTQLMAEMRLWTNKPMKLETDGGFIHTPMEAASAVGFTARLLNNYKPGVLGNSIMDENFGTAHLPGYKRAYGLKTTSDNTNLQSEKMAEDAFFNKLVNGVDSYHRIYVGSDFGAYNMGTQTWSGTDYNGNDHYYQFTNRAYRLTDMVPVYDNQTEVAFFDSILTSNYRKGYKNRDYMDIYNNDYSPDYVSQRWANWARYLSQPDIIDDFFIEDGHLSQYKVLIIPNTSYTITSRAAADAIKNWVSAGGVLIAFGKGSLNYTVENNRSVSGSTNLSDWLMGISGGTTATTSSGGYARIVTPKPSWLTSFKAGQAFAFSADSGQGQAFSAIAGSATKILQDASGNALMVENTYGSGHVLFSTLPVNQSELFQDESMGNLLSNYLDAKGIYRPVIFDADRFNVAYAGINEVTNKPLTIVANTVDSSSGQSLFFSHPSNFNGLNAEAFVVSPWKNVDGGIITETSLAGNEYRIDYTISSGSEVSITSNSNSSIPIKSATANRGDKAVNAKKAINGVNAEGDGWNGGGATANDPSTITFDFGKNRNVGTFDLFPETEKDPGSQIADFNFEFGTYSGLSFATTGTAFGTGPTSTVHGNIKNWRGAKWASSRVAGESATGTLTSPTFTLGKETFSFRKAGYDGSSGGTQNYYYLKRASDNSILFTAKPPQGEDFVVQQWDVSAYVGEQVYFQIIDGNSSSSFAWLAADDIIYSDNLGFEQGNYQDWTVTGNALLPSPSSKKINWGNVGNVQGQYFVDTRALGTQPTESTSNGEVRTGTIKSKTFVLEKNLFLFDKAGWDGPSGGSSNKYYLKRASDNAVLFTDSPPQNNNFVTQMWNVSAYIGTPVYFEMVDNNNNSTYAWMALDNIRQGDNRDFETNDYLGWTKTGMAWGSGPINSRAGISGFHGSWWADSISGGETAIGTLRTPNFTVESARISFLKAGWDGQFGGSSNFFRLRKASDNSILFTATPPLSDTFVRQTWDVSSFIGEQVYFEAVDNNTASSYAWIGVDDLEWRGVGPKSFTVSTSTDGVTFGSPVLSVTDQGNSSQQYSFAAVNARYARIQTTAGYSDFNSAIREVVWYAPYSELAVSSATANTQQVGFEASKVINGTTNSDNDLWAPSGSPSPGSPNWIKLDLGSSKTFKAVQLFPRWNPVGNSTGLGPKDFEIQVSTDNVNWSKVYVAKNNNENGVKYHFPEQNARYVRLMITSGWGNASQIREIKVLK</sequence>
<dbReference type="CDD" id="cd03143">
    <property type="entry name" value="A4_beta-galactosidase_middle_domain"/>
    <property type="match status" value="1"/>
</dbReference>
<dbReference type="Gene3D" id="3.40.50.880">
    <property type="match status" value="1"/>
</dbReference>
<feature type="signal peptide" evidence="5">
    <location>
        <begin position="1"/>
        <end position="29"/>
    </location>
</feature>
<dbReference type="GO" id="GO:0004565">
    <property type="term" value="F:beta-galactosidase activity"/>
    <property type="evidence" value="ECO:0007669"/>
    <property type="project" value="InterPro"/>
</dbReference>
<gene>
    <name evidence="7" type="ORF">PAT3040_01493</name>
</gene>
<dbReference type="GO" id="GO:0046872">
    <property type="term" value="F:metal ion binding"/>
    <property type="evidence" value="ECO:0007669"/>
    <property type="project" value="UniProtKB-KW"/>
</dbReference>
<dbReference type="PROSITE" id="PS50022">
    <property type="entry name" value="FA58C_3"/>
    <property type="match status" value="2"/>
</dbReference>
<evidence type="ECO:0000256" key="1">
    <source>
        <dbReference type="ARBA" id="ARBA00022723"/>
    </source>
</evidence>
<keyword evidence="4" id="KW-0326">Glycosidase</keyword>
<dbReference type="Gene3D" id="2.60.120.260">
    <property type="entry name" value="Galactose-binding domain-like"/>
    <property type="match status" value="3"/>
</dbReference>
<keyword evidence="8" id="KW-1185">Reference proteome</keyword>
<evidence type="ECO:0000313" key="8">
    <source>
        <dbReference type="Proteomes" id="UP000245202"/>
    </source>
</evidence>
<dbReference type="InterPro" id="IPR029062">
    <property type="entry name" value="Class_I_gatase-like"/>
</dbReference>
<dbReference type="PANTHER" id="PTHR36447:SF2">
    <property type="entry name" value="BETA-GALACTOSIDASE YESZ"/>
    <property type="match status" value="1"/>
</dbReference>
<keyword evidence="2" id="KW-0378">Hydrolase</keyword>
<dbReference type="SUPFAM" id="SSF51445">
    <property type="entry name" value="(Trans)glycosidases"/>
    <property type="match status" value="1"/>
</dbReference>
<dbReference type="SUPFAM" id="SSF49785">
    <property type="entry name" value="Galactose-binding domain-like"/>
    <property type="match status" value="3"/>
</dbReference>
<comment type="caution">
    <text evidence="7">The sequence shown here is derived from an EMBL/GenBank/DDBJ whole genome shotgun (WGS) entry which is preliminary data.</text>
</comment>
<dbReference type="InterPro" id="IPR008979">
    <property type="entry name" value="Galactose-bd-like_sf"/>
</dbReference>